<dbReference type="PANTHER" id="PTHR42727">
    <property type="entry name" value="PHOSPHATE TRANSPORT SYSTEM PERMEASE PROTEIN"/>
    <property type="match status" value="1"/>
</dbReference>
<evidence type="ECO:0000256" key="4">
    <source>
        <dbReference type="ARBA" id="ARBA00023136"/>
    </source>
</evidence>
<feature type="transmembrane region" description="Helical" evidence="5">
    <location>
        <begin position="569"/>
        <end position="592"/>
    </location>
</feature>
<dbReference type="InterPro" id="IPR000515">
    <property type="entry name" value="MetI-like"/>
</dbReference>
<sequence>MNDQVVKKTPNVDFNTPQLLRYRKLRAFKDKLAQVSIGMGGVSVIVAITLIFFYLLYEVMPLFQPAHMSQVAQYEMPVSDNGVKANTVYLAMEEQAEKAIRVTDTGDVIFFNVQDGSAKTTLMLPVPDGVKVTSFSEAATGSHLVIAGLSDGTALVFKHRYKMTFPNDVRVITPVIEYPYGAEPIALDDNGRAIKNVVLRDSESAMLVVGLNADNALFSSYFSKEEDFLSGEVTLEASRVAMPNLNGDIVDMQVGPDLRWLYLATSKGKLDVYDLVDHDSPLLNSRVDLTDGKHQITSLELLLGGISVLAADSSGKVSQWFMVRDDSNEYSLKKVRRFEHSDAAVSGIAPEHRRKGFIVSNDEGYVSVFNATAHRKLLDEKVSDGKINHISIAPRANFLMFEDANAQLVLWHVENEHPEVSWQALWEEVWYEGYQEPDYIWQSSAANNDFEPKYSLMPLAFGTLKAAFYAMLIATPLAICGALYTAYFMAPRLRRKVKPAIELMEALPTVILGFLAGLFFAPFMEVHLPGIFSWLLITPLSIVLFGYVWANLPESIRHKIPEGWDPLLLVPWIALVSWFCFEMSPVLELWFFDGDMRNWLTNDLGINFDQRNAMVVGAAMGFAVIPTIFSITEDAIFSVPKHLSYGSLALGATPWQTMIRVVLPTASPGIFSAVMIGMGRAVGETMIVLMATGNTPIMDVNIFEGMRTLSANIAVEMPESEVGGSHYRILFLAAFVLFLFTFVVNTLAEYVRQRLRNKYSVI</sequence>
<dbReference type="RefSeq" id="WP_265047198.1">
    <property type="nucleotide sequence ID" value="NZ_CP100390.1"/>
</dbReference>
<feature type="transmembrane region" description="Helical" evidence="5">
    <location>
        <begin position="531"/>
        <end position="549"/>
    </location>
</feature>
<comment type="subcellular location">
    <subcellularLocation>
        <location evidence="1 5">Cell membrane</location>
        <topology evidence="1 5">Multi-pass membrane protein</topology>
    </subcellularLocation>
</comment>
<feature type="transmembrane region" description="Helical" evidence="5">
    <location>
        <begin position="670"/>
        <end position="691"/>
    </location>
</feature>
<dbReference type="Pfam" id="PF00528">
    <property type="entry name" value="BPD_transp_1"/>
    <property type="match status" value="1"/>
</dbReference>
<dbReference type="Gene3D" id="2.130.10.10">
    <property type="entry name" value="YVTN repeat-like/Quinoprotein amine dehydrogenase"/>
    <property type="match status" value="1"/>
</dbReference>
<feature type="transmembrane region" description="Helical" evidence="5">
    <location>
        <begin position="727"/>
        <end position="748"/>
    </location>
</feature>
<accession>A0ABY6N0S3</accession>
<dbReference type="Proteomes" id="UP001163739">
    <property type="component" value="Chromosome"/>
</dbReference>
<dbReference type="SUPFAM" id="SSF50978">
    <property type="entry name" value="WD40 repeat-like"/>
    <property type="match status" value="1"/>
</dbReference>
<dbReference type="PANTHER" id="PTHR42727:SF1">
    <property type="entry name" value="PHOSPHATE TRANSPORT SYSTEM PERMEASE"/>
    <property type="match status" value="1"/>
</dbReference>
<evidence type="ECO:0000313" key="8">
    <source>
        <dbReference type="Proteomes" id="UP001163739"/>
    </source>
</evidence>
<gene>
    <name evidence="7" type="ORF">NKI27_16850</name>
</gene>
<name>A0ABY6N0S3_9ALTE</name>
<keyword evidence="8" id="KW-1185">Reference proteome</keyword>
<keyword evidence="5" id="KW-0813">Transport</keyword>
<reference evidence="7" key="1">
    <citation type="submission" date="2022-06" db="EMBL/GenBank/DDBJ databases">
        <title>Alkalimarinus sp. nov., isolated from gut of a Alitta virens.</title>
        <authorList>
            <person name="Yang A.I."/>
            <person name="Shin N.-R."/>
        </authorList>
    </citation>
    <scope>NUCLEOTIDE SEQUENCE</scope>
    <source>
        <strain evidence="7">A2M4</strain>
    </source>
</reference>
<evidence type="ECO:0000256" key="2">
    <source>
        <dbReference type="ARBA" id="ARBA00022692"/>
    </source>
</evidence>
<dbReference type="InterPro" id="IPR035906">
    <property type="entry name" value="MetI-like_sf"/>
</dbReference>
<dbReference type="InterPro" id="IPR036322">
    <property type="entry name" value="WD40_repeat_dom_sf"/>
</dbReference>
<dbReference type="EMBL" id="CP100390">
    <property type="protein sequence ID" value="UZE95708.1"/>
    <property type="molecule type" value="Genomic_DNA"/>
</dbReference>
<evidence type="ECO:0000313" key="7">
    <source>
        <dbReference type="EMBL" id="UZE95708.1"/>
    </source>
</evidence>
<feature type="transmembrane region" description="Helical" evidence="5">
    <location>
        <begin position="613"/>
        <end position="631"/>
    </location>
</feature>
<feature type="transmembrane region" description="Helical" evidence="5">
    <location>
        <begin position="506"/>
        <end position="524"/>
    </location>
</feature>
<dbReference type="CDD" id="cd06261">
    <property type="entry name" value="TM_PBP2"/>
    <property type="match status" value="1"/>
</dbReference>
<dbReference type="Gene3D" id="1.10.3720.10">
    <property type="entry name" value="MetI-like"/>
    <property type="match status" value="2"/>
</dbReference>
<evidence type="ECO:0000256" key="5">
    <source>
        <dbReference type="RuleBase" id="RU363032"/>
    </source>
</evidence>
<keyword evidence="4 5" id="KW-0472">Membrane</keyword>
<comment type="similarity">
    <text evidence="5">Belongs to the binding-protein-dependent transport system permease family.</text>
</comment>
<keyword evidence="3 5" id="KW-1133">Transmembrane helix</keyword>
<keyword evidence="2 5" id="KW-0812">Transmembrane</keyword>
<dbReference type="InterPro" id="IPR015943">
    <property type="entry name" value="WD40/YVTN_repeat-like_dom_sf"/>
</dbReference>
<feature type="transmembrane region" description="Helical" evidence="5">
    <location>
        <begin position="32"/>
        <end position="57"/>
    </location>
</feature>
<feature type="domain" description="ABC transmembrane type-1" evidence="6">
    <location>
        <begin position="460"/>
        <end position="748"/>
    </location>
</feature>
<evidence type="ECO:0000256" key="1">
    <source>
        <dbReference type="ARBA" id="ARBA00004651"/>
    </source>
</evidence>
<evidence type="ECO:0000256" key="3">
    <source>
        <dbReference type="ARBA" id="ARBA00022989"/>
    </source>
</evidence>
<protein>
    <submittedName>
        <fullName evidence="7">ABC transporter permease subunit</fullName>
    </submittedName>
</protein>
<dbReference type="PROSITE" id="PS50928">
    <property type="entry name" value="ABC_TM1"/>
    <property type="match status" value="1"/>
</dbReference>
<feature type="transmembrane region" description="Helical" evidence="5">
    <location>
        <begin position="466"/>
        <end position="486"/>
    </location>
</feature>
<organism evidence="7 8">
    <name type="scientific">Alkalimarinus alittae</name>
    <dbReference type="NCBI Taxonomy" id="2961619"/>
    <lineage>
        <taxon>Bacteria</taxon>
        <taxon>Pseudomonadati</taxon>
        <taxon>Pseudomonadota</taxon>
        <taxon>Gammaproteobacteria</taxon>
        <taxon>Alteromonadales</taxon>
        <taxon>Alteromonadaceae</taxon>
        <taxon>Alkalimarinus</taxon>
    </lineage>
</organism>
<proteinExistence type="inferred from homology"/>
<dbReference type="SUPFAM" id="SSF161098">
    <property type="entry name" value="MetI-like"/>
    <property type="match status" value="1"/>
</dbReference>
<evidence type="ECO:0000259" key="6">
    <source>
        <dbReference type="PROSITE" id="PS50928"/>
    </source>
</evidence>